<keyword evidence="2 3" id="KW-0546">Nucleotide metabolism</keyword>
<dbReference type="InterPro" id="IPR033704">
    <property type="entry name" value="dUTPase_trimeric"/>
</dbReference>
<comment type="function">
    <text evidence="3">Catalyzes the deamination of dCTP to dUTP.</text>
</comment>
<comment type="subunit">
    <text evidence="3">Homotrimer.</text>
</comment>
<reference evidence="5" key="1">
    <citation type="submission" date="2017-08" db="EMBL/GenBank/DDBJ databases">
        <authorList>
            <person name="Imhoff J.F."/>
            <person name="Rahn T."/>
            <person name="Kuenzel S."/>
            <person name="Neulinger S.C."/>
        </authorList>
    </citation>
    <scope>NUCLEOTIDE SEQUENCE</scope>
    <source>
        <strain evidence="5">DSM 9154</strain>
    </source>
</reference>
<evidence type="ECO:0000256" key="2">
    <source>
        <dbReference type="ARBA" id="ARBA00023080"/>
    </source>
</evidence>
<dbReference type="PANTHER" id="PTHR42680:SF3">
    <property type="entry name" value="DCTP DEAMINASE"/>
    <property type="match status" value="1"/>
</dbReference>
<feature type="binding site" evidence="3">
    <location>
        <position position="169"/>
    </location>
    <ligand>
        <name>dCTP</name>
        <dbReference type="ChEBI" id="CHEBI:61481"/>
    </ligand>
</feature>
<evidence type="ECO:0000256" key="1">
    <source>
        <dbReference type="ARBA" id="ARBA00022801"/>
    </source>
</evidence>
<dbReference type="GO" id="GO:0006229">
    <property type="term" value="P:dUTP biosynthetic process"/>
    <property type="evidence" value="ECO:0007669"/>
    <property type="project" value="UniProtKB-UniRule"/>
</dbReference>
<feature type="binding site" evidence="3">
    <location>
        <begin position="108"/>
        <end position="113"/>
    </location>
    <ligand>
        <name>dCTP</name>
        <dbReference type="ChEBI" id="CHEBI:61481"/>
    </ligand>
</feature>
<comment type="catalytic activity">
    <reaction evidence="3">
        <text>dCTP + H2O + H(+) = dUTP + NH4(+)</text>
        <dbReference type="Rhea" id="RHEA:22680"/>
        <dbReference type="ChEBI" id="CHEBI:15377"/>
        <dbReference type="ChEBI" id="CHEBI:15378"/>
        <dbReference type="ChEBI" id="CHEBI:28938"/>
        <dbReference type="ChEBI" id="CHEBI:61481"/>
        <dbReference type="ChEBI" id="CHEBI:61555"/>
        <dbReference type="EC" id="3.5.4.13"/>
    </reaction>
</comment>
<keyword evidence="3" id="KW-0547">Nucleotide-binding</keyword>
<dbReference type="NCBIfam" id="TIGR02274">
    <property type="entry name" value="dCTP_deam"/>
    <property type="match status" value="1"/>
</dbReference>
<dbReference type="GO" id="GO:0000166">
    <property type="term" value="F:nucleotide binding"/>
    <property type="evidence" value="ECO:0007669"/>
    <property type="project" value="UniProtKB-KW"/>
</dbReference>
<feature type="compositionally biased region" description="Polar residues" evidence="4">
    <location>
        <begin position="177"/>
        <end position="189"/>
    </location>
</feature>
<evidence type="ECO:0000313" key="5">
    <source>
        <dbReference type="EMBL" id="MBK1695928.1"/>
    </source>
</evidence>
<dbReference type="EMBL" id="NRRE01000008">
    <property type="protein sequence ID" value="MBK1695928.1"/>
    <property type="molecule type" value="Genomic_DNA"/>
</dbReference>
<dbReference type="SUPFAM" id="SSF51283">
    <property type="entry name" value="dUTPase-like"/>
    <property type="match status" value="1"/>
</dbReference>
<dbReference type="Proteomes" id="UP000778970">
    <property type="component" value="Unassembled WGS sequence"/>
</dbReference>
<comment type="caution">
    <text evidence="3">Lacks conserved residue(s) required for the propagation of feature annotation.</text>
</comment>
<evidence type="ECO:0000256" key="3">
    <source>
        <dbReference type="HAMAP-Rule" id="MF_00146"/>
    </source>
</evidence>
<keyword evidence="1 3" id="KW-0378">Hydrolase</keyword>
<feature type="active site" description="Proton donor/acceptor" evidence="3">
    <location>
        <position position="136"/>
    </location>
</feature>
<reference evidence="5" key="2">
    <citation type="journal article" date="2020" name="Microorganisms">
        <title>Osmotic Adaptation and Compatible Solute Biosynthesis of Phototrophic Bacteria as Revealed from Genome Analyses.</title>
        <authorList>
            <person name="Imhoff J.F."/>
            <person name="Rahn T."/>
            <person name="Kunzel S."/>
            <person name="Keller A."/>
            <person name="Neulinger S.C."/>
        </authorList>
    </citation>
    <scope>NUCLEOTIDE SEQUENCE</scope>
    <source>
        <strain evidence="5">DSM 9154</strain>
    </source>
</reference>
<comment type="similarity">
    <text evidence="3">Belongs to the dCTP deaminase family.</text>
</comment>
<comment type="pathway">
    <text evidence="3">Pyrimidine metabolism; dUMP biosynthesis; dUMP from dCTP (dUTP route): step 1/2.</text>
</comment>
<sequence length="189" mass="20838">MKLSDIDIRRYLEAGWLAIDPLVERHIGPMSVDLSLATRFLFFKHSQLELINVRESTLKDELKQADLMDEIDVGHEGKFILQPGQFALGSTVERVSLPNDLAGWLDGRSSLARVGLMVHATAHTLEPGWDGAITLEFFNAGNVALALHPGVRICAVSFEKLSTPVERDYGEKGGRYQGQQGPQASRLNG</sequence>
<dbReference type="GO" id="GO:0015949">
    <property type="term" value="P:nucleobase-containing small molecule interconversion"/>
    <property type="evidence" value="ECO:0007669"/>
    <property type="project" value="TreeGrafter"/>
</dbReference>
<proteinExistence type="inferred from homology"/>
<feature type="binding site" evidence="3">
    <location>
        <begin position="134"/>
        <end position="136"/>
    </location>
    <ligand>
        <name>dCTP</name>
        <dbReference type="ChEBI" id="CHEBI:61481"/>
    </ligand>
</feature>
<feature type="region of interest" description="Disordered" evidence="4">
    <location>
        <begin position="169"/>
        <end position="189"/>
    </location>
</feature>
<dbReference type="InterPro" id="IPR036157">
    <property type="entry name" value="dUTPase-like_sf"/>
</dbReference>
<comment type="caution">
    <text evidence="5">The sequence shown here is derived from an EMBL/GenBank/DDBJ whole genome shotgun (WGS) entry which is preliminary data.</text>
</comment>
<dbReference type="HAMAP" id="MF_00146">
    <property type="entry name" value="dCTP_deaminase"/>
    <property type="match status" value="1"/>
</dbReference>
<dbReference type="InterPro" id="IPR011962">
    <property type="entry name" value="dCTP_deaminase"/>
</dbReference>
<name>A0A934QFQ6_9PROT</name>
<protein>
    <recommendedName>
        <fullName evidence="3">dCTP deaminase</fullName>
        <ecNumber evidence="3">3.5.4.13</ecNumber>
    </recommendedName>
    <alternativeName>
        <fullName evidence="3">Deoxycytidine triphosphate deaminase</fullName>
    </alternativeName>
</protein>
<keyword evidence="6" id="KW-1185">Reference proteome</keyword>
<dbReference type="Gene3D" id="2.70.40.10">
    <property type="match status" value="1"/>
</dbReference>
<gene>
    <name evidence="3 5" type="primary">dcd</name>
    <name evidence="5" type="ORF">CKO21_01530</name>
</gene>
<accession>A0A934QFQ6</accession>
<dbReference type="EC" id="3.5.4.13" evidence="3"/>
<dbReference type="PANTHER" id="PTHR42680">
    <property type="entry name" value="DCTP DEAMINASE"/>
    <property type="match status" value="1"/>
</dbReference>
<dbReference type="CDD" id="cd07557">
    <property type="entry name" value="trimeric_dUTPase"/>
    <property type="match status" value="1"/>
</dbReference>
<organism evidence="5 6">
    <name type="scientific">Rhodovibrio salinarum</name>
    <dbReference type="NCBI Taxonomy" id="1087"/>
    <lineage>
        <taxon>Bacteria</taxon>
        <taxon>Pseudomonadati</taxon>
        <taxon>Pseudomonadota</taxon>
        <taxon>Alphaproteobacteria</taxon>
        <taxon>Rhodospirillales</taxon>
        <taxon>Rhodovibrionaceae</taxon>
        <taxon>Rhodovibrio</taxon>
    </lineage>
</organism>
<dbReference type="RefSeq" id="WP_027287626.1">
    <property type="nucleotide sequence ID" value="NZ_NRRE01000008.1"/>
</dbReference>
<evidence type="ECO:0000256" key="4">
    <source>
        <dbReference type="SAM" id="MobiDB-lite"/>
    </source>
</evidence>
<dbReference type="Pfam" id="PF22769">
    <property type="entry name" value="DCD"/>
    <property type="match status" value="1"/>
</dbReference>
<evidence type="ECO:0000313" key="6">
    <source>
        <dbReference type="Proteomes" id="UP000778970"/>
    </source>
</evidence>
<dbReference type="AlphaFoldDB" id="A0A934QFQ6"/>
<dbReference type="GO" id="GO:0008829">
    <property type="term" value="F:dCTP deaminase activity"/>
    <property type="evidence" value="ECO:0007669"/>
    <property type="project" value="UniProtKB-UniRule"/>
</dbReference>
<feature type="binding site" evidence="3">
    <location>
        <position position="179"/>
    </location>
    <ligand>
        <name>dCTP</name>
        <dbReference type="ChEBI" id="CHEBI:61481"/>
    </ligand>
</feature>